<protein>
    <submittedName>
        <fullName evidence="2">Uncharacterized protein</fullName>
    </submittedName>
</protein>
<gene>
    <name evidence="2" type="ORF">ECRASSUSDP1_LOCUS29399</name>
</gene>
<feature type="compositionally biased region" description="Polar residues" evidence="1">
    <location>
        <begin position="336"/>
        <end position="347"/>
    </location>
</feature>
<feature type="region of interest" description="Disordered" evidence="1">
    <location>
        <begin position="250"/>
        <end position="280"/>
    </location>
</feature>
<comment type="caution">
    <text evidence="2">The sequence shown here is derived from an EMBL/GenBank/DDBJ whole genome shotgun (WGS) entry which is preliminary data.</text>
</comment>
<reference evidence="2" key="1">
    <citation type="submission" date="2023-07" db="EMBL/GenBank/DDBJ databases">
        <authorList>
            <consortium name="AG Swart"/>
            <person name="Singh M."/>
            <person name="Singh A."/>
            <person name="Seah K."/>
            <person name="Emmerich C."/>
        </authorList>
    </citation>
    <scope>NUCLEOTIDE SEQUENCE</scope>
    <source>
        <strain evidence="2">DP1</strain>
    </source>
</reference>
<organism evidence="2 3">
    <name type="scientific">Euplotes crassus</name>
    <dbReference type="NCBI Taxonomy" id="5936"/>
    <lineage>
        <taxon>Eukaryota</taxon>
        <taxon>Sar</taxon>
        <taxon>Alveolata</taxon>
        <taxon>Ciliophora</taxon>
        <taxon>Intramacronucleata</taxon>
        <taxon>Spirotrichea</taxon>
        <taxon>Hypotrichia</taxon>
        <taxon>Euplotida</taxon>
        <taxon>Euplotidae</taxon>
        <taxon>Moneuplotes</taxon>
    </lineage>
</organism>
<accession>A0AAD1YAQ8</accession>
<dbReference type="Proteomes" id="UP001295684">
    <property type="component" value="Unassembled WGS sequence"/>
</dbReference>
<evidence type="ECO:0000313" key="3">
    <source>
        <dbReference type="Proteomes" id="UP001295684"/>
    </source>
</evidence>
<proteinExistence type="predicted"/>
<keyword evidence="3" id="KW-1185">Reference proteome</keyword>
<evidence type="ECO:0000313" key="2">
    <source>
        <dbReference type="EMBL" id="CAI2387765.1"/>
    </source>
</evidence>
<feature type="region of interest" description="Disordered" evidence="1">
    <location>
        <begin position="298"/>
        <end position="347"/>
    </location>
</feature>
<evidence type="ECO:0000256" key="1">
    <source>
        <dbReference type="SAM" id="MobiDB-lite"/>
    </source>
</evidence>
<dbReference type="AlphaFoldDB" id="A0AAD1YAQ8"/>
<name>A0AAD1YAQ8_EUPCR</name>
<dbReference type="EMBL" id="CAMPGE010030252">
    <property type="protein sequence ID" value="CAI2387765.1"/>
    <property type="molecule type" value="Genomic_DNA"/>
</dbReference>
<sequence>MAIICTAVVEACWYKPTLFLCHPSANFSEAISLFKCSTYKIFNDRKCGRVIQQFLLESGEIVVYENFWNQITLVSLFKPRLDPIQQKMQFNRIKYFIQQAKSVSNLNKKSHEMKLELLDIMGGFSSEESKNQPDQGNVFRLDAAREHVKRKYSKYHNPFGENRETLASEVTRFSNKKELDDEIPASDQSQKIVITNNDSGTAKHPSVQAPAVIHRDTNTEIVNQPAPVEPMAPKSRKSIFGVFSKKNKQVLKAPESNQHSNTHLAPPSPNLDRAHSQPKQEDNDIFDLLGDVKEEPQLKETSQDNTQSQNDDLGLDDLLNIDFNKNTPEKVVPAQTKKTASTSNNPLDSILSLYNVSSEQTQANQKPESNPKGSVVNNFKESSAATVDEKKVAPSDSQIDSIFGGFTASDPAKPSSDDLDSKIMDKREAMELLSFKLSLTYLEKVLIVLKNNVLSEGKCMGHMGVELGGVIDPSDGEGVQLHADFTRVAGVWSNPQVLLKNANPNVKMVENAKNECVSSYEVNQFKSNVLLYEYQLNPKNLSLIPLSVQYRTAMIDGLLKVKIFCHANPKLPKKIFDIEIHVFLKEKEKLTLRHSNPHGVQNSECITFNIKESEPDTKSLLEFEFLLSEPLVDETVPIENIKLKCKASDFLCSHLDCGLSLNHCEYPIDPVSCNVGKRLLIEYRIY</sequence>